<accession>A0ABT6LP48</accession>
<keyword evidence="3" id="KW-1185">Reference proteome</keyword>
<organism evidence="2 3">
    <name type="scientific">Streptomyces pseudovenezuelae</name>
    <dbReference type="NCBI Taxonomy" id="67350"/>
    <lineage>
        <taxon>Bacteria</taxon>
        <taxon>Bacillati</taxon>
        <taxon>Actinomycetota</taxon>
        <taxon>Actinomycetes</taxon>
        <taxon>Kitasatosporales</taxon>
        <taxon>Streptomycetaceae</taxon>
        <taxon>Streptomyces</taxon>
        <taxon>Streptomyces aurantiacus group</taxon>
    </lineage>
</organism>
<protein>
    <submittedName>
        <fullName evidence="2">Uncharacterized protein</fullName>
    </submittedName>
</protein>
<dbReference type="Proteomes" id="UP001160499">
    <property type="component" value="Unassembled WGS sequence"/>
</dbReference>
<proteinExistence type="predicted"/>
<name>A0ABT6LP48_9ACTN</name>
<feature type="region of interest" description="Disordered" evidence="1">
    <location>
        <begin position="1"/>
        <end position="45"/>
    </location>
</feature>
<gene>
    <name evidence="2" type="ORF">M2283_005355</name>
</gene>
<sequence>MPRSDINELGQDGERCFLDRAGSTTGQCNDLEPNINERSLPRNER</sequence>
<evidence type="ECO:0000313" key="3">
    <source>
        <dbReference type="Proteomes" id="UP001160499"/>
    </source>
</evidence>
<dbReference type="EMBL" id="JARXVH010000008">
    <property type="protein sequence ID" value="MDH6218023.1"/>
    <property type="molecule type" value="Genomic_DNA"/>
</dbReference>
<comment type="caution">
    <text evidence="2">The sequence shown here is derived from an EMBL/GenBank/DDBJ whole genome shotgun (WGS) entry which is preliminary data.</text>
</comment>
<evidence type="ECO:0000256" key="1">
    <source>
        <dbReference type="SAM" id="MobiDB-lite"/>
    </source>
</evidence>
<reference evidence="2 3" key="1">
    <citation type="submission" date="2023-04" db="EMBL/GenBank/DDBJ databases">
        <title>Forest soil microbial communities from Buena Vista Peninsula, Colon Province, Panama.</title>
        <authorList>
            <person name="Bouskill N."/>
        </authorList>
    </citation>
    <scope>NUCLEOTIDE SEQUENCE [LARGE SCALE GENOMIC DNA]</scope>
    <source>
        <strain evidence="2 3">GGS1</strain>
    </source>
</reference>
<dbReference type="RefSeq" id="WP_280878903.1">
    <property type="nucleotide sequence ID" value="NZ_JARXVH010000008.1"/>
</dbReference>
<evidence type="ECO:0000313" key="2">
    <source>
        <dbReference type="EMBL" id="MDH6218023.1"/>
    </source>
</evidence>